<dbReference type="Proteomes" id="UP000199632">
    <property type="component" value="Unassembled WGS sequence"/>
</dbReference>
<reference evidence="5" key="1">
    <citation type="submission" date="2016-10" db="EMBL/GenBank/DDBJ databases">
        <authorList>
            <person name="Varghese N."/>
            <person name="Submissions S."/>
        </authorList>
    </citation>
    <scope>NUCLEOTIDE SEQUENCE [LARGE SCALE GENOMIC DNA]</scope>
    <source>
        <strain evidence="5">DSM 44718</strain>
    </source>
</reference>
<dbReference type="Gene3D" id="2.60.40.10">
    <property type="entry name" value="Immunoglobulins"/>
    <property type="match status" value="2"/>
</dbReference>
<keyword evidence="5" id="KW-1185">Reference proteome</keyword>
<keyword evidence="2" id="KW-0732">Signal</keyword>
<feature type="domain" description="Chitin-binding type-3" evidence="3">
    <location>
        <begin position="703"/>
        <end position="746"/>
    </location>
</feature>
<evidence type="ECO:0000256" key="1">
    <source>
        <dbReference type="ARBA" id="ARBA00022801"/>
    </source>
</evidence>
<dbReference type="InterPro" id="IPR003610">
    <property type="entry name" value="CBM5/12"/>
</dbReference>
<dbReference type="InterPro" id="IPR015919">
    <property type="entry name" value="Cadherin-like_sf"/>
</dbReference>
<dbReference type="InterPro" id="IPR050583">
    <property type="entry name" value="Mycobacterial_A85_antigen"/>
</dbReference>
<dbReference type="PANTHER" id="PTHR48098">
    <property type="entry name" value="ENTEROCHELIN ESTERASE-RELATED"/>
    <property type="match status" value="1"/>
</dbReference>
<dbReference type="Gene3D" id="2.10.10.20">
    <property type="entry name" value="Carbohydrate-binding module superfamily 5/12"/>
    <property type="match status" value="3"/>
</dbReference>
<sequence>MRVLQLSKRFRGALKPVAAVVLASAMVLSMSSVARAEDGVDLTPGPHVVADPNSPTGYTGHFVYHNPTATSVRFVADILLRNWADPTDTTVYQPQQYRPGLMRGAGAYDVQMTNAGDGNWVTDVPLAAGPNQYWFYVNNNTSLWVADPANSPIYPPDGLTGTARRSFNRVNVPYDAAKQNYAPLAEKVIANPRPDTPKGTWSYVPIQIGTATRTLGVYLPPGYDPDRAQPYKTIYMQHGSGQDQSDWLNIGSVPVVMDNLIADGQTEPAVIVTTNSQYMGASPYTTNLEGIIIPFVQSHYNVSTDRMDRAFAGLSMGASMTINIINNNPLRFGYYGAFSWTPPPRTTTANIKQAYIYLGCGAWDNLNLCVTQAQLNAMNGLVNYKFDKIAGGHDFNAWPQLFANFARNYVWQRGAFVNGAPAFAAGDESQSVDENRELSFGVAATDPDGDALTYSASGLPAGASFDPATQRFSWTPGFDQAGTYPVTFEARDGTRSYSLSASKDVTIAVRDVPAPAAQTAPSVSGAAEVNGVLTAAPGTWDVDGTTFGYQWSADGQAIAGATGTKLVVTPELSGKAVTVTVTASAAGRPDGSATSQPVTIKAVAAWASTAVYNAGDLVIHKGKLYKASWWTQNQAPGVPTGSWQELAVTADGSTAWAASRTFNAGEQAYYEGKLYKAQWWTRDQTPGDPNGPWAEVVSTPAGAPDWTATTIYNAGDKVTFQGHVYQAQWWTRNATPAVSGGPWKLIS</sequence>
<dbReference type="AlphaFoldDB" id="A0A1H3U9A4"/>
<feature type="signal peptide" evidence="2">
    <location>
        <begin position="1"/>
        <end position="36"/>
    </location>
</feature>
<evidence type="ECO:0000259" key="3">
    <source>
        <dbReference type="SMART" id="SM00495"/>
    </source>
</evidence>
<dbReference type="GO" id="GO:0005576">
    <property type="term" value="C:extracellular region"/>
    <property type="evidence" value="ECO:0007669"/>
    <property type="project" value="InterPro"/>
</dbReference>
<dbReference type="SUPFAM" id="SSF49313">
    <property type="entry name" value="Cadherin-like"/>
    <property type="match status" value="1"/>
</dbReference>
<dbReference type="STRING" id="137265.SAMN05421684_6803"/>
<dbReference type="EMBL" id="FNQB01000004">
    <property type="protein sequence ID" value="SDZ58994.1"/>
    <property type="molecule type" value="Genomic_DNA"/>
</dbReference>
<dbReference type="Gene3D" id="3.40.50.1820">
    <property type="entry name" value="alpha/beta hydrolase"/>
    <property type="match status" value="1"/>
</dbReference>
<evidence type="ECO:0000313" key="4">
    <source>
        <dbReference type="EMBL" id="SDZ58994.1"/>
    </source>
</evidence>
<feature type="domain" description="Chitin-binding type-3" evidence="3">
    <location>
        <begin position="603"/>
        <end position="646"/>
    </location>
</feature>
<dbReference type="GO" id="GO:0005509">
    <property type="term" value="F:calcium ion binding"/>
    <property type="evidence" value="ECO:0007669"/>
    <property type="project" value="InterPro"/>
</dbReference>
<protein>
    <submittedName>
        <fullName evidence="4">Enterochelin esterase</fullName>
    </submittedName>
</protein>
<dbReference type="CDD" id="cd12215">
    <property type="entry name" value="ChiC_BD"/>
    <property type="match status" value="3"/>
</dbReference>
<accession>A0A1H3U9A4</accession>
<dbReference type="InterPro" id="IPR000801">
    <property type="entry name" value="Esterase-like"/>
</dbReference>
<dbReference type="SMART" id="SM00495">
    <property type="entry name" value="ChtBD3"/>
    <property type="match status" value="3"/>
</dbReference>
<dbReference type="InterPro" id="IPR036573">
    <property type="entry name" value="CBM_sf_5/12"/>
</dbReference>
<dbReference type="SUPFAM" id="SSF53474">
    <property type="entry name" value="alpha/beta-Hydrolases"/>
    <property type="match status" value="1"/>
</dbReference>
<feature type="chain" id="PRO_5011639037" evidence="2">
    <location>
        <begin position="37"/>
        <end position="747"/>
    </location>
</feature>
<organism evidence="4 5">
    <name type="scientific">Asanoa ishikariensis</name>
    <dbReference type="NCBI Taxonomy" id="137265"/>
    <lineage>
        <taxon>Bacteria</taxon>
        <taxon>Bacillati</taxon>
        <taxon>Actinomycetota</taxon>
        <taxon>Actinomycetes</taxon>
        <taxon>Micromonosporales</taxon>
        <taxon>Micromonosporaceae</taxon>
        <taxon>Asanoa</taxon>
    </lineage>
</organism>
<dbReference type="GO" id="GO:0016020">
    <property type="term" value="C:membrane"/>
    <property type="evidence" value="ECO:0007669"/>
    <property type="project" value="InterPro"/>
</dbReference>
<dbReference type="GO" id="GO:0004553">
    <property type="term" value="F:hydrolase activity, hydrolyzing O-glycosyl compounds"/>
    <property type="evidence" value="ECO:0007669"/>
    <property type="project" value="InterPro"/>
</dbReference>
<dbReference type="PANTHER" id="PTHR48098:SF6">
    <property type="entry name" value="FERRI-BACILLIBACTIN ESTERASE BESA"/>
    <property type="match status" value="1"/>
</dbReference>
<proteinExistence type="predicted"/>
<gene>
    <name evidence="4" type="ORF">SAMN05421684_6803</name>
</gene>
<dbReference type="InterPro" id="IPR029058">
    <property type="entry name" value="AB_hydrolase_fold"/>
</dbReference>
<dbReference type="SUPFAM" id="SSF51055">
    <property type="entry name" value="Carbohydrate binding domain"/>
    <property type="match status" value="3"/>
</dbReference>
<dbReference type="Pfam" id="PF02839">
    <property type="entry name" value="CBM_5_12"/>
    <property type="match status" value="3"/>
</dbReference>
<dbReference type="InterPro" id="IPR013783">
    <property type="entry name" value="Ig-like_fold"/>
</dbReference>
<feature type="domain" description="Chitin-binding type-3" evidence="3">
    <location>
        <begin position="653"/>
        <end position="696"/>
    </location>
</feature>
<dbReference type="GO" id="GO:0005975">
    <property type="term" value="P:carbohydrate metabolic process"/>
    <property type="evidence" value="ECO:0007669"/>
    <property type="project" value="InterPro"/>
</dbReference>
<dbReference type="Pfam" id="PF00756">
    <property type="entry name" value="Esterase"/>
    <property type="match status" value="1"/>
</dbReference>
<evidence type="ECO:0000313" key="5">
    <source>
        <dbReference type="Proteomes" id="UP000199632"/>
    </source>
</evidence>
<evidence type="ECO:0000256" key="2">
    <source>
        <dbReference type="SAM" id="SignalP"/>
    </source>
</evidence>
<name>A0A1H3U9A4_9ACTN</name>
<dbReference type="Pfam" id="PF05345">
    <property type="entry name" value="He_PIG"/>
    <property type="match status" value="1"/>
</dbReference>
<dbReference type="GO" id="GO:0030246">
    <property type="term" value="F:carbohydrate binding"/>
    <property type="evidence" value="ECO:0007669"/>
    <property type="project" value="InterPro"/>
</dbReference>
<keyword evidence="1" id="KW-0378">Hydrolase</keyword>
<dbReference type="Gene3D" id="2.60.40.2700">
    <property type="match status" value="1"/>
</dbReference>